<dbReference type="EMBL" id="LXNG01000010">
    <property type="protein sequence ID" value="OAG68267.1"/>
    <property type="molecule type" value="Genomic_DNA"/>
</dbReference>
<evidence type="ECO:0000313" key="1">
    <source>
        <dbReference type="EMBL" id="OAG68267.1"/>
    </source>
</evidence>
<gene>
    <name evidence="1" type="ORF">A7D17_14475</name>
</gene>
<sequence length="33" mass="3944">MNRYASGLMRSLRLRVRKKKRVDLAAIIEKIEQ</sequence>
<comment type="caution">
    <text evidence="1">The sequence shown here is derived from an EMBL/GenBank/DDBJ whole genome shotgun (WGS) entry which is preliminary data.</text>
</comment>
<reference evidence="1 2" key="1">
    <citation type="submission" date="2016-05" db="EMBL/GenBank/DDBJ databases">
        <title>Pathogenic, phenotypic and molecular characterisation of Xanthomonas nasturtii sp. nov. and Xanthomonas floridensis sp. nov., new species of Xanthomonas associated with watercress production in Florida.</title>
        <authorList>
            <person name="Vicente J.G."/>
            <person name="Rothwell S."/>
            <person name="Holub E.B."/>
            <person name="Studholme D.J."/>
        </authorList>
    </citation>
    <scope>NUCLEOTIDE SEQUENCE [LARGE SCALE GENOMIC DNA]</scope>
    <source>
        <strain evidence="1 2">WHRI 8848</strain>
    </source>
</reference>
<dbReference type="Proteomes" id="UP000077659">
    <property type="component" value="Unassembled WGS sequence"/>
</dbReference>
<proteinExistence type="predicted"/>
<dbReference type="AlphaFoldDB" id="A0A1A9MF37"/>
<accession>A0A1A9MF37</accession>
<evidence type="ECO:0000313" key="2">
    <source>
        <dbReference type="Proteomes" id="UP000077659"/>
    </source>
</evidence>
<organism evidence="1 2">
    <name type="scientific">Xanthomonas floridensis</name>
    <dbReference type="NCBI Taxonomy" id="1843580"/>
    <lineage>
        <taxon>Bacteria</taxon>
        <taxon>Pseudomonadati</taxon>
        <taxon>Pseudomonadota</taxon>
        <taxon>Gammaproteobacteria</taxon>
        <taxon>Lysobacterales</taxon>
        <taxon>Lysobacteraceae</taxon>
        <taxon>Xanthomonas</taxon>
    </lineage>
</organism>
<protein>
    <submittedName>
        <fullName evidence="1">Uncharacterized protein</fullName>
    </submittedName>
</protein>
<name>A0A1A9MF37_9XANT</name>